<protein>
    <submittedName>
        <fullName evidence="1">Uncharacterized protein</fullName>
    </submittedName>
</protein>
<keyword evidence="2" id="KW-1185">Reference proteome</keyword>
<gene>
    <name evidence="1" type="ORF">CCR94_11315</name>
</gene>
<proteinExistence type="predicted"/>
<dbReference type="Proteomes" id="UP000239089">
    <property type="component" value="Unassembled WGS sequence"/>
</dbReference>
<accession>A0A2S6N859</accession>
<dbReference type="RefSeq" id="WP_104507966.1">
    <property type="nucleotide sequence ID" value="NZ_JACIGC010000053.1"/>
</dbReference>
<evidence type="ECO:0000313" key="1">
    <source>
        <dbReference type="EMBL" id="PPQ30794.1"/>
    </source>
</evidence>
<dbReference type="AlphaFoldDB" id="A0A2S6N859"/>
<reference evidence="1 2" key="1">
    <citation type="journal article" date="2018" name="Arch. Microbiol.">
        <title>New insights into the metabolic potential of the phototrophic purple bacterium Rhodopila globiformis DSM 161(T) from its draft genome sequence and evidence for a vanadium-dependent nitrogenase.</title>
        <authorList>
            <person name="Imhoff J.F."/>
            <person name="Rahn T."/>
            <person name="Kunzel S."/>
            <person name="Neulinger S.C."/>
        </authorList>
    </citation>
    <scope>NUCLEOTIDE SEQUENCE [LARGE SCALE GENOMIC DNA]</scope>
    <source>
        <strain evidence="1 2">DSM 16996</strain>
    </source>
</reference>
<name>A0A2S6N859_9HYPH</name>
<evidence type="ECO:0000313" key="2">
    <source>
        <dbReference type="Proteomes" id="UP000239089"/>
    </source>
</evidence>
<comment type="caution">
    <text evidence="1">The sequence shown here is derived from an EMBL/GenBank/DDBJ whole genome shotgun (WGS) entry which is preliminary data.</text>
</comment>
<dbReference type="EMBL" id="NHSJ01000072">
    <property type="protein sequence ID" value="PPQ30794.1"/>
    <property type="molecule type" value="Genomic_DNA"/>
</dbReference>
<organism evidence="1 2">
    <name type="scientific">Rhodoblastus sphagnicola</name>
    <dbReference type="NCBI Taxonomy" id="333368"/>
    <lineage>
        <taxon>Bacteria</taxon>
        <taxon>Pseudomonadati</taxon>
        <taxon>Pseudomonadota</taxon>
        <taxon>Alphaproteobacteria</taxon>
        <taxon>Hyphomicrobiales</taxon>
        <taxon>Rhodoblastaceae</taxon>
        <taxon>Rhodoblastus</taxon>
    </lineage>
</organism>
<sequence>MAMMASLSRRTVFQGFGSAVIATCAPFPLFAAAPKSLESIIGDQLIDRAQSGSPYSEAAWLQLAMVIDEQGRLKISGSFREALTIILNGGDAAEYQNDNSTDEGREYRRNSLVMLAALSGLKMLPQRLGYGHFCNGEFMAERQSFTVGDRWKGLGWPAPFAYVEDVWGA</sequence>